<evidence type="ECO:0000313" key="4">
    <source>
        <dbReference type="EMBL" id="KAJ1643460.1"/>
    </source>
</evidence>
<dbReference type="SUPFAM" id="SSF53254">
    <property type="entry name" value="Phosphoglycerate mutase-like"/>
    <property type="match status" value="1"/>
</dbReference>
<dbReference type="Gene3D" id="3.40.50.1240">
    <property type="entry name" value="Phosphoglycerate mutase-like"/>
    <property type="match status" value="1"/>
</dbReference>
<evidence type="ECO:0000256" key="3">
    <source>
        <dbReference type="SAM" id="MobiDB-lite"/>
    </source>
</evidence>
<name>A0A9W7XH89_9FUNG</name>
<dbReference type="AlphaFoldDB" id="A0A9W7XH89"/>
<dbReference type="PANTHER" id="PTHR11567">
    <property type="entry name" value="ACID PHOSPHATASE-RELATED"/>
    <property type="match status" value="1"/>
</dbReference>
<evidence type="ECO:0000256" key="1">
    <source>
        <dbReference type="ARBA" id="ARBA00005375"/>
    </source>
</evidence>
<dbReference type="InterPro" id="IPR050645">
    <property type="entry name" value="Histidine_acid_phosphatase"/>
</dbReference>
<organism evidence="4 5">
    <name type="scientific">Coemansia asiatica</name>
    <dbReference type="NCBI Taxonomy" id="1052880"/>
    <lineage>
        <taxon>Eukaryota</taxon>
        <taxon>Fungi</taxon>
        <taxon>Fungi incertae sedis</taxon>
        <taxon>Zoopagomycota</taxon>
        <taxon>Kickxellomycotina</taxon>
        <taxon>Kickxellomycetes</taxon>
        <taxon>Kickxellales</taxon>
        <taxon>Kickxellaceae</taxon>
        <taxon>Coemansia</taxon>
    </lineage>
</organism>
<dbReference type="PANTHER" id="PTHR11567:SF110">
    <property type="entry name" value="2-PHOSPHOXYLOSE PHOSPHATASE 1"/>
    <property type="match status" value="1"/>
</dbReference>
<reference evidence="4" key="1">
    <citation type="submission" date="2022-07" db="EMBL/GenBank/DDBJ databases">
        <title>Phylogenomic reconstructions and comparative analyses of Kickxellomycotina fungi.</title>
        <authorList>
            <person name="Reynolds N.K."/>
            <person name="Stajich J.E."/>
            <person name="Barry K."/>
            <person name="Grigoriev I.V."/>
            <person name="Crous P."/>
            <person name="Smith M.E."/>
        </authorList>
    </citation>
    <scope>NUCLEOTIDE SEQUENCE</scope>
    <source>
        <strain evidence="4">NBRC 105413</strain>
    </source>
</reference>
<dbReference type="CDD" id="cd07061">
    <property type="entry name" value="HP_HAP_like"/>
    <property type="match status" value="1"/>
</dbReference>
<gene>
    <name evidence="4" type="ORF">LPJ64_004767</name>
</gene>
<accession>A0A9W7XH89</accession>
<evidence type="ECO:0000256" key="2">
    <source>
        <dbReference type="ARBA" id="ARBA00022801"/>
    </source>
</evidence>
<dbReference type="InterPro" id="IPR029033">
    <property type="entry name" value="His_PPase_superfam"/>
</dbReference>
<keyword evidence="2" id="KW-0378">Hydrolase</keyword>
<evidence type="ECO:0008006" key="6">
    <source>
        <dbReference type="Google" id="ProtNLM"/>
    </source>
</evidence>
<dbReference type="GO" id="GO:0016791">
    <property type="term" value="F:phosphatase activity"/>
    <property type="evidence" value="ECO:0007669"/>
    <property type="project" value="TreeGrafter"/>
</dbReference>
<dbReference type="PROSITE" id="PS00616">
    <property type="entry name" value="HIS_ACID_PHOSPHAT_1"/>
    <property type="match status" value="1"/>
</dbReference>
<dbReference type="InterPro" id="IPR033379">
    <property type="entry name" value="Acid_Pase_AS"/>
</dbReference>
<sequence length="557" mass="60658">MSLTPAPSNSENTVTSVAQAQLPSLTSQFIARHYPSSVSVVHVHVVNRHGERTPGSHIFPGISPKNWNLCAESNSMHAGFQRAVGLLAPGADATQMQGQSQGRSQSQSQSQSQGQTPPWRPFMFAYASRDISGLVGTPGASASASDGSSATKATCGFGQLTDLGRQSMAALGAHLRSLYVDTLGFLPPAARQSVDGSPSQDLYLRATMYTRTFESLQHVLGGLYPGLEPGSSVFRVNVRPAEHETIFPRSSCRRMILMFRELSKKCIALHAAERQQLYAEMRSVPALQKHLDAAGYTPEMRHMAIPVLDTAVSAYAHGLPLPDAIDSAFLARLSQAAAVEYLLSAWKSTALTRMLIGPLLHEFSANVAAAVEKDRAGRAQQPKMAIYSAHDTTLAPLLATFGSSADSAETVTPAAAALPSEMLWPPFASSIRIELLKDSQSPYPPVRPAWEDDQKDYSQDASLIPFDNRVRPVNVPKSLYRWSHATKDEAAERNPRATRDYYVRVWYNDRALQLPTCRDPGAHHTRLGSSVCTLDGFFKQIARFVPSKKEAVLECLD</sequence>
<comment type="caution">
    <text evidence="4">The sequence shown here is derived from an EMBL/GenBank/DDBJ whole genome shotgun (WGS) entry which is preliminary data.</text>
</comment>
<dbReference type="Pfam" id="PF00328">
    <property type="entry name" value="His_Phos_2"/>
    <property type="match status" value="1"/>
</dbReference>
<protein>
    <recommendedName>
        <fullName evidence="6">Phosphoglycerate mutase-like protein</fullName>
    </recommendedName>
</protein>
<keyword evidence="5" id="KW-1185">Reference proteome</keyword>
<dbReference type="Proteomes" id="UP001145021">
    <property type="component" value="Unassembled WGS sequence"/>
</dbReference>
<proteinExistence type="inferred from homology"/>
<comment type="similarity">
    <text evidence="1">Belongs to the histidine acid phosphatase family.</text>
</comment>
<dbReference type="InterPro" id="IPR000560">
    <property type="entry name" value="His_Pase_clade-2"/>
</dbReference>
<feature type="compositionally biased region" description="Low complexity" evidence="3">
    <location>
        <begin position="95"/>
        <end position="115"/>
    </location>
</feature>
<dbReference type="EMBL" id="JANBOH010000253">
    <property type="protein sequence ID" value="KAJ1643460.1"/>
    <property type="molecule type" value="Genomic_DNA"/>
</dbReference>
<dbReference type="PROSITE" id="PS00778">
    <property type="entry name" value="HIS_ACID_PHOSPHAT_2"/>
    <property type="match status" value="1"/>
</dbReference>
<evidence type="ECO:0000313" key="5">
    <source>
        <dbReference type="Proteomes" id="UP001145021"/>
    </source>
</evidence>
<feature type="region of interest" description="Disordered" evidence="3">
    <location>
        <begin position="93"/>
        <end position="119"/>
    </location>
</feature>